<dbReference type="STRING" id="5722.A2FGV7"/>
<keyword evidence="2 5" id="KW-0812">Transmembrane</keyword>
<evidence type="ECO:0000256" key="4">
    <source>
        <dbReference type="ARBA" id="ARBA00023136"/>
    </source>
</evidence>
<dbReference type="KEGG" id="tva:4753624"/>
<dbReference type="OMA" id="GACCMSL"/>
<feature type="transmembrane region" description="Helical" evidence="5">
    <location>
        <begin position="197"/>
        <end position="220"/>
    </location>
</feature>
<dbReference type="GO" id="GO:0005385">
    <property type="term" value="F:zinc ion transmembrane transporter activity"/>
    <property type="evidence" value="ECO:0000318"/>
    <property type="project" value="GO_Central"/>
</dbReference>
<reference evidence="6" key="2">
    <citation type="journal article" date="2007" name="Science">
        <title>Draft genome sequence of the sexually transmitted pathogen Trichomonas vaginalis.</title>
        <authorList>
            <person name="Carlton J.M."/>
            <person name="Hirt R.P."/>
            <person name="Silva J.C."/>
            <person name="Delcher A.L."/>
            <person name="Schatz M."/>
            <person name="Zhao Q."/>
            <person name="Wortman J.R."/>
            <person name="Bidwell S.L."/>
            <person name="Alsmark U.C.M."/>
            <person name="Besteiro S."/>
            <person name="Sicheritz-Ponten T."/>
            <person name="Noel C.J."/>
            <person name="Dacks J.B."/>
            <person name="Foster P.G."/>
            <person name="Simillion C."/>
            <person name="Van de Peer Y."/>
            <person name="Miranda-Saavedra D."/>
            <person name="Barton G.J."/>
            <person name="Westrop G.D."/>
            <person name="Mueller S."/>
            <person name="Dessi D."/>
            <person name="Fiori P.L."/>
            <person name="Ren Q."/>
            <person name="Paulsen I."/>
            <person name="Zhang H."/>
            <person name="Bastida-Corcuera F.D."/>
            <person name="Simoes-Barbosa A."/>
            <person name="Brown M.T."/>
            <person name="Hayes R.D."/>
            <person name="Mukherjee M."/>
            <person name="Okumura C.Y."/>
            <person name="Schneider R."/>
            <person name="Smith A.J."/>
            <person name="Vanacova S."/>
            <person name="Villalvazo M."/>
            <person name="Haas B.J."/>
            <person name="Pertea M."/>
            <person name="Feldblyum T.V."/>
            <person name="Utterback T.R."/>
            <person name="Shu C.L."/>
            <person name="Osoegawa K."/>
            <person name="de Jong P.J."/>
            <person name="Hrdy I."/>
            <person name="Horvathova L."/>
            <person name="Zubacova Z."/>
            <person name="Dolezal P."/>
            <person name="Malik S.B."/>
            <person name="Logsdon J.M. Jr."/>
            <person name="Henze K."/>
            <person name="Gupta A."/>
            <person name="Wang C.C."/>
            <person name="Dunne R.L."/>
            <person name="Upcroft J.A."/>
            <person name="Upcroft P."/>
            <person name="White O."/>
            <person name="Salzberg S.L."/>
            <person name="Tang P."/>
            <person name="Chiu C.-H."/>
            <person name="Lee Y.-S."/>
            <person name="Embley T.M."/>
            <person name="Coombs G.H."/>
            <person name="Mottram J.C."/>
            <person name="Tachezy J."/>
            <person name="Fraser-Liggett C.M."/>
            <person name="Johnson P.J."/>
        </authorList>
    </citation>
    <scope>NUCLEOTIDE SEQUENCE [LARGE SCALE GENOMIC DNA]</scope>
    <source>
        <strain evidence="6">G3</strain>
    </source>
</reference>
<dbReference type="PANTHER" id="PTHR11040">
    <property type="entry name" value="ZINC/IRON TRANSPORTER"/>
    <property type="match status" value="1"/>
</dbReference>
<evidence type="ECO:0000256" key="2">
    <source>
        <dbReference type="ARBA" id="ARBA00022692"/>
    </source>
</evidence>
<feature type="transmembrane region" description="Helical" evidence="5">
    <location>
        <begin position="68"/>
        <end position="90"/>
    </location>
</feature>
<feature type="transmembrane region" description="Helical" evidence="5">
    <location>
        <begin position="12"/>
        <end position="30"/>
    </location>
</feature>
<feature type="transmembrane region" description="Helical" evidence="5">
    <location>
        <begin position="168"/>
        <end position="190"/>
    </location>
</feature>
<evidence type="ECO:0000313" key="7">
    <source>
        <dbReference type="Proteomes" id="UP000001542"/>
    </source>
</evidence>
<dbReference type="VEuPathDB" id="TrichDB:TVAG_053760"/>
<evidence type="ECO:0000256" key="1">
    <source>
        <dbReference type="ARBA" id="ARBA00004141"/>
    </source>
</evidence>
<evidence type="ECO:0000256" key="3">
    <source>
        <dbReference type="ARBA" id="ARBA00022989"/>
    </source>
</evidence>
<keyword evidence="4 5" id="KW-0472">Membrane</keyword>
<name>A2FGV7_TRIV3</name>
<feature type="transmembrane region" description="Helical" evidence="5">
    <location>
        <begin position="141"/>
        <end position="162"/>
    </location>
</feature>
<keyword evidence="3 5" id="KW-1133">Transmembrane helix</keyword>
<dbReference type="PANTHER" id="PTHR11040:SF140">
    <property type="entry name" value="ZRT (ZRT), IRT- (IRT-) LIKE PROTEIN TRANSPORTER"/>
    <property type="match status" value="1"/>
</dbReference>
<dbReference type="FunCoup" id="A2FGV7">
    <property type="interactions" value="245"/>
</dbReference>
<dbReference type="AlphaFoldDB" id="A2FGV7"/>
<feature type="transmembrane region" description="Helical" evidence="5">
    <location>
        <begin position="37"/>
        <end position="56"/>
    </location>
</feature>
<accession>A2FGV7</accession>
<feature type="transmembrane region" description="Helical" evidence="5">
    <location>
        <begin position="264"/>
        <end position="283"/>
    </location>
</feature>
<dbReference type="GO" id="GO:0016020">
    <property type="term" value="C:membrane"/>
    <property type="evidence" value="ECO:0000318"/>
    <property type="project" value="GO_Central"/>
</dbReference>
<dbReference type="OrthoDB" id="10263369at2759"/>
<dbReference type="InParanoid" id="A2FGV7"/>
<protein>
    <submittedName>
        <fullName evidence="6">ZIP Zinc transporter family protein</fullName>
    </submittedName>
</protein>
<dbReference type="Proteomes" id="UP000001542">
    <property type="component" value="Unassembled WGS sequence"/>
</dbReference>
<reference evidence="6" key="1">
    <citation type="submission" date="2006-10" db="EMBL/GenBank/DDBJ databases">
        <authorList>
            <person name="Amadeo P."/>
            <person name="Zhao Q."/>
            <person name="Wortman J."/>
            <person name="Fraser-Liggett C."/>
            <person name="Carlton J."/>
        </authorList>
    </citation>
    <scope>NUCLEOTIDE SEQUENCE</scope>
    <source>
        <strain evidence="6">G3</strain>
    </source>
</reference>
<evidence type="ECO:0000256" key="5">
    <source>
        <dbReference type="SAM" id="Phobius"/>
    </source>
</evidence>
<dbReference type="InterPro" id="IPR003689">
    <property type="entry name" value="ZIP"/>
</dbReference>
<gene>
    <name evidence="6" type="ORF">TVAG_053760</name>
</gene>
<comment type="subcellular location">
    <subcellularLocation>
        <location evidence="1">Membrane</location>
        <topology evidence="1">Multi-pass membrane protein</topology>
    </subcellularLocation>
</comment>
<dbReference type="RefSeq" id="XP_001308791.1">
    <property type="nucleotide sequence ID" value="XM_001308790.1"/>
</dbReference>
<dbReference type="Pfam" id="PF02535">
    <property type="entry name" value="Zip"/>
    <property type="match status" value="1"/>
</dbReference>
<keyword evidence="7" id="KW-1185">Reference proteome</keyword>
<dbReference type="SMR" id="A2FGV7"/>
<sequence>MINKVVLAKYLGSFFIFLSAIAGLSFPLFFRKATWQIRGECLAGGIFLGAGIVHLLDDAFLNLQNIKLNYPLAPAVCLATFVIFTLISFLTVSEEKPAEIATDSQDENMITLMDGTPNMLSDAQSITPTLFGTKYLSIQKWSLYIILCIHSFIEGFGLGILLKFTKVVGLYVAMIGFKPIEAFALGLFMIEDRPKKSLYWILSVIYSILTPIFSIVGIYIDKLAGHDTIGIISAFSAGSFLYVGSYEWKNLLYKKKDFSRKERAWNYFMFLGGVVWMLFIAEIETIYE</sequence>
<organism evidence="6 7">
    <name type="scientific">Trichomonas vaginalis (strain ATCC PRA-98 / G3)</name>
    <dbReference type="NCBI Taxonomy" id="412133"/>
    <lineage>
        <taxon>Eukaryota</taxon>
        <taxon>Metamonada</taxon>
        <taxon>Parabasalia</taxon>
        <taxon>Trichomonadida</taxon>
        <taxon>Trichomonadidae</taxon>
        <taxon>Trichomonas</taxon>
    </lineage>
</organism>
<proteinExistence type="predicted"/>
<dbReference type="GO" id="GO:0071577">
    <property type="term" value="P:zinc ion transmembrane transport"/>
    <property type="evidence" value="ECO:0000318"/>
    <property type="project" value="GO_Central"/>
</dbReference>
<dbReference type="EMBL" id="DS113785">
    <property type="protein sequence ID" value="EAX95861.1"/>
    <property type="molecule type" value="Genomic_DNA"/>
</dbReference>
<feature type="transmembrane region" description="Helical" evidence="5">
    <location>
        <begin position="226"/>
        <end position="243"/>
    </location>
</feature>
<dbReference type="VEuPathDB" id="TrichDB:TVAGG3_0972350"/>
<evidence type="ECO:0000313" key="6">
    <source>
        <dbReference type="EMBL" id="EAX95861.1"/>
    </source>
</evidence>